<name>A0A8S5N154_9CAUD</name>
<evidence type="ECO:0000313" key="1">
    <source>
        <dbReference type="EMBL" id="DAD87867.1"/>
    </source>
</evidence>
<organism evidence="1">
    <name type="scientific">Siphoviridae sp. ct43U4</name>
    <dbReference type="NCBI Taxonomy" id="2826285"/>
    <lineage>
        <taxon>Viruses</taxon>
        <taxon>Duplodnaviria</taxon>
        <taxon>Heunggongvirae</taxon>
        <taxon>Uroviricota</taxon>
        <taxon>Caudoviricetes</taxon>
    </lineage>
</organism>
<reference evidence="1" key="1">
    <citation type="journal article" date="2021" name="Proc. Natl. Acad. Sci. U.S.A.">
        <title>A Catalog of Tens of Thousands of Viruses from Human Metagenomes Reveals Hidden Associations with Chronic Diseases.</title>
        <authorList>
            <person name="Tisza M.J."/>
            <person name="Buck C.B."/>
        </authorList>
    </citation>
    <scope>NUCLEOTIDE SEQUENCE</scope>
    <source>
        <strain evidence="1">Ct43U4</strain>
    </source>
</reference>
<accession>A0A8S5N154</accession>
<protein>
    <submittedName>
        <fullName evidence="1">Uncharacterized protein</fullName>
    </submittedName>
</protein>
<dbReference type="EMBL" id="BK015029">
    <property type="protein sequence ID" value="DAD87867.1"/>
    <property type="molecule type" value="Genomic_DNA"/>
</dbReference>
<proteinExistence type="predicted"/>
<sequence length="267" mass="31099">MRTKSKKPAPSEIMNKMVATANDYPHKELYDIKGIDYMMPRYRAMDERFLARNDYTYPNSLVSFMDYPFPFRNNLVNYLNGMISFKMFARMTMYPNPTNLVWFKHFLNNLGIKIWYSYELIVHNGVDDCFDNFIELASALGVEYNPISADANKAFFDLKRQVNQYCYLDENGVSVWSGGQRDYHIAINGKESSYSSFESLVRETHIAKTLLMNYLSFDKQGLAFTREINMYVNCTNYRISKIAKSLDKKKVLEDLKASVDVESEIIG</sequence>